<protein>
    <recommendedName>
        <fullName evidence="1">Microcystinase C</fullName>
        <shortName evidence="1">MlrC</shortName>
    </recommendedName>
</protein>
<name>A0A239D094_9RHOB</name>
<dbReference type="Pfam" id="PF07364">
    <property type="entry name" value="DUF1485"/>
    <property type="match status" value="1"/>
</dbReference>
<keyword evidence="6" id="KW-1185">Reference proteome</keyword>
<dbReference type="InterPro" id="IPR010799">
    <property type="entry name" value="MlrC_C"/>
</dbReference>
<evidence type="ECO:0000256" key="1">
    <source>
        <dbReference type="PIRNR" id="PIRNR012702"/>
    </source>
</evidence>
<reference evidence="5 6" key="1">
    <citation type="submission" date="2017-06" db="EMBL/GenBank/DDBJ databases">
        <authorList>
            <person name="Kim H.J."/>
            <person name="Triplett B.A."/>
        </authorList>
    </citation>
    <scope>NUCLEOTIDE SEQUENCE [LARGE SCALE GENOMIC DNA]</scope>
    <source>
        <strain evidence="5 6">DSM 29339</strain>
    </source>
</reference>
<organism evidence="5 6">
    <name type="scientific">Tropicimonas sediminicola</name>
    <dbReference type="NCBI Taxonomy" id="1031541"/>
    <lineage>
        <taxon>Bacteria</taxon>
        <taxon>Pseudomonadati</taxon>
        <taxon>Pseudomonadota</taxon>
        <taxon>Alphaproteobacteria</taxon>
        <taxon>Rhodobacterales</taxon>
        <taxon>Roseobacteraceae</taxon>
        <taxon>Tropicimonas</taxon>
    </lineage>
</organism>
<dbReference type="EMBL" id="FZOY01000001">
    <property type="protein sequence ID" value="SNS25214.1"/>
    <property type="molecule type" value="Genomic_DNA"/>
</dbReference>
<keyword evidence="1" id="KW-0479">Metal-binding</keyword>
<dbReference type="Proteomes" id="UP000198426">
    <property type="component" value="Unassembled WGS sequence"/>
</dbReference>
<keyword evidence="1" id="KW-0482">Metalloprotease</keyword>
<evidence type="ECO:0000313" key="6">
    <source>
        <dbReference type="Proteomes" id="UP000198426"/>
    </source>
</evidence>
<dbReference type="GO" id="GO:0008237">
    <property type="term" value="F:metallopeptidase activity"/>
    <property type="evidence" value="ECO:0007669"/>
    <property type="project" value="UniProtKB-KW"/>
</dbReference>
<feature type="domain" description="Microcystin LR degradation protein MlrC N-terminal" evidence="4">
    <location>
        <begin position="18"/>
        <end position="307"/>
    </location>
</feature>
<feature type="region of interest" description="Disordered" evidence="2">
    <location>
        <begin position="495"/>
        <end position="515"/>
    </location>
</feature>
<evidence type="ECO:0000256" key="2">
    <source>
        <dbReference type="SAM" id="MobiDB-lite"/>
    </source>
</evidence>
<dbReference type="InterPro" id="IPR009197">
    <property type="entry name" value="MlrC"/>
</dbReference>
<gene>
    <name evidence="5" type="ORF">SAMN05421757_101552</name>
</gene>
<evidence type="ECO:0000313" key="5">
    <source>
        <dbReference type="EMBL" id="SNS25214.1"/>
    </source>
</evidence>
<dbReference type="GO" id="GO:0046872">
    <property type="term" value="F:metal ion binding"/>
    <property type="evidence" value="ECO:0007669"/>
    <property type="project" value="UniProtKB-KW"/>
</dbReference>
<keyword evidence="1" id="KW-0645">Protease</keyword>
<comment type="cofactor">
    <cofactor evidence="1">
        <name>Zn(2+)</name>
        <dbReference type="ChEBI" id="CHEBI:29105"/>
    </cofactor>
    <text evidence="1">Binds 1 zinc ion per subunit.</text>
</comment>
<comment type="similarity">
    <text evidence="1">Belongs to the peptidase M81 family.</text>
</comment>
<dbReference type="PIRSF" id="PIRSF012702">
    <property type="entry name" value="UCP012702"/>
    <property type="match status" value="1"/>
</dbReference>
<sequence length="515" mass="53535">METSQLPLPVGRDGGGMRIAIVGFQHETNSFSPGVTTAEAFGTPFGWPRLSRGEELLERLPGTAVPSAGALAALQAAGGTPVPIFWAIALPSAPVDHAAFEGYRDEILDGLRAALPLDGVFLELHGAMATTEEEDAEGAIIAAVRDLVGPDLPIVVSLDLHTNLTQRMVSCADFLDAYRTYPHVDMSETGARAMRRLISFVNGAPRPAAAFREVPFLLPLTAQATGAEPVCRLYRAAQEAGGDGRDVTLTLGFPLADIASAGPAIAAYAPDAATAEALAEAQLALWTAAEAEFAAPILPPAEAIAAARAVPPGPGPVVLADVQDNPGGGGTNDTTGLLQAMVDAGLDGALLVHIADAEAVAAARAAGPGAEIDVDLGGRSDPETGAPVPGPWRVCRLGDGRFTGQGPMYSGNAIDMGRVVLLERNGVQVIVAAGRMQASEPALIRHLGIEPAELPFLAVKSSVHFRGAYQEMAREILHVDAPGRVTMDLTRLPYRRALRPPAGTRRNSGQDTEKS</sequence>
<evidence type="ECO:0000259" key="3">
    <source>
        <dbReference type="Pfam" id="PF07171"/>
    </source>
</evidence>
<evidence type="ECO:0000259" key="4">
    <source>
        <dbReference type="Pfam" id="PF07364"/>
    </source>
</evidence>
<dbReference type="Pfam" id="PF07171">
    <property type="entry name" value="MlrC_C"/>
    <property type="match status" value="1"/>
</dbReference>
<proteinExistence type="inferred from homology"/>
<dbReference type="GO" id="GO:0006508">
    <property type="term" value="P:proteolysis"/>
    <property type="evidence" value="ECO:0007669"/>
    <property type="project" value="UniProtKB-KW"/>
</dbReference>
<comment type="function">
    <text evidence="1">Involved in peptidolytic degradation of cyclic heptapeptide hepatotoxin microcystin (MC).</text>
</comment>
<accession>A0A239D094</accession>
<dbReference type="AlphaFoldDB" id="A0A239D094"/>
<feature type="compositionally biased region" description="Polar residues" evidence="2">
    <location>
        <begin position="505"/>
        <end position="515"/>
    </location>
</feature>
<dbReference type="InterPro" id="IPR015995">
    <property type="entry name" value="MlrC_N"/>
</dbReference>
<feature type="domain" description="Microcystin LR degradation protein MlrC C-terminal" evidence="3">
    <location>
        <begin position="319"/>
        <end position="496"/>
    </location>
</feature>
<keyword evidence="1" id="KW-0378">Hydrolase</keyword>